<evidence type="ECO:0000256" key="1">
    <source>
        <dbReference type="SAM" id="MobiDB-lite"/>
    </source>
</evidence>
<organism evidence="2 3">
    <name type="scientific">Parathielavia hyrcaniae</name>
    <dbReference type="NCBI Taxonomy" id="113614"/>
    <lineage>
        <taxon>Eukaryota</taxon>
        <taxon>Fungi</taxon>
        <taxon>Dikarya</taxon>
        <taxon>Ascomycota</taxon>
        <taxon>Pezizomycotina</taxon>
        <taxon>Sordariomycetes</taxon>
        <taxon>Sordariomycetidae</taxon>
        <taxon>Sordariales</taxon>
        <taxon>Chaetomiaceae</taxon>
        <taxon>Parathielavia</taxon>
    </lineage>
</organism>
<comment type="caution">
    <text evidence="2">The sequence shown here is derived from an EMBL/GenBank/DDBJ whole genome shotgun (WGS) entry which is preliminary data.</text>
</comment>
<evidence type="ECO:0000313" key="2">
    <source>
        <dbReference type="EMBL" id="KAK4103642.1"/>
    </source>
</evidence>
<protein>
    <submittedName>
        <fullName evidence="2">Uncharacterized protein</fullName>
    </submittedName>
</protein>
<reference evidence="2" key="1">
    <citation type="journal article" date="2023" name="Mol. Phylogenet. Evol.">
        <title>Genome-scale phylogeny and comparative genomics of the fungal order Sordariales.</title>
        <authorList>
            <person name="Hensen N."/>
            <person name="Bonometti L."/>
            <person name="Westerberg I."/>
            <person name="Brannstrom I.O."/>
            <person name="Guillou S."/>
            <person name="Cros-Aarteil S."/>
            <person name="Calhoun S."/>
            <person name="Haridas S."/>
            <person name="Kuo A."/>
            <person name="Mondo S."/>
            <person name="Pangilinan J."/>
            <person name="Riley R."/>
            <person name="LaButti K."/>
            <person name="Andreopoulos B."/>
            <person name="Lipzen A."/>
            <person name="Chen C."/>
            <person name="Yan M."/>
            <person name="Daum C."/>
            <person name="Ng V."/>
            <person name="Clum A."/>
            <person name="Steindorff A."/>
            <person name="Ohm R.A."/>
            <person name="Martin F."/>
            <person name="Silar P."/>
            <person name="Natvig D.O."/>
            <person name="Lalanne C."/>
            <person name="Gautier V."/>
            <person name="Ament-Velasquez S.L."/>
            <person name="Kruys A."/>
            <person name="Hutchinson M.I."/>
            <person name="Powell A.J."/>
            <person name="Barry K."/>
            <person name="Miller A.N."/>
            <person name="Grigoriev I.V."/>
            <person name="Debuchy R."/>
            <person name="Gladieux P."/>
            <person name="Hiltunen Thoren M."/>
            <person name="Johannesson H."/>
        </authorList>
    </citation>
    <scope>NUCLEOTIDE SEQUENCE</scope>
    <source>
        <strain evidence="2">CBS 757.83</strain>
    </source>
</reference>
<evidence type="ECO:0000313" key="3">
    <source>
        <dbReference type="Proteomes" id="UP001305647"/>
    </source>
</evidence>
<name>A0AAN6QAF9_9PEZI</name>
<accession>A0AAN6QAF9</accession>
<dbReference type="AlphaFoldDB" id="A0AAN6QAF9"/>
<sequence>MWAVKSDLPRSFPNRDQQHRMQAGAGRDEVRCDQKPSIRPLHPPPSPSATYLCQGHQSYRKSRCRRACPRPARMQPHKTWRDVGATNLDGSRLKKATTVQYVVLTQRPSHMAVDTESITAAQPVTWPHQTRPEQAMELLLARILCSYWGSYLSWSIRVQDHGAERRENRSVCFLCHGTG</sequence>
<gene>
    <name evidence="2" type="ORF">N658DRAFT_282168</name>
</gene>
<keyword evidence="3" id="KW-1185">Reference proteome</keyword>
<reference evidence="2" key="2">
    <citation type="submission" date="2023-05" db="EMBL/GenBank/DDBJ databases">
        <authorList>
            <consortium name="Lawrence Berkeley National Laboratory"/>
            <person name="Steindorff A."/>
            <person name="Hensen N."/>
            <person name="Bonometti L."/>
            <person name="Westerberg I."/>
            <person name="Brannstrom I.O."/>
            <person name="Guillou S."/>
            <person name="Cros-Aarteil S."/>
            <person name="Calhoun S."/>
            <person name="Haridas S."/>
            <person name="Kuo A."/>
            <person name="Mondo S."/>
            <person name="Pangilinan J."/>
            <person name="Riley R."/>
            <person name="Labutti K."/>
            <person name="Andreopoulos B."/>
            <person name="Lipzen A."/>
            <person name="Chen C."/>
            <person name="Yanf M."/>
            <person name="Daum C."/>
            <person name="Ng V."/>
            <person name="Clum A."/>
            <person name="Ohm R."/>
            <person name="Martin F."/>
            <person name="Silar P."/>
            <person name="Natvig D."/>
            <person name="Lalanne C."/>
            <person name="Gautier V."/>
            <person name="Ament-Velasquez S.L."/>
            <person name="Kruys A."/>
            <person name="Hutchinson M.I."/>
            <person name="Powell A.J."/>
            <person name="Barry K."/>
            <person name="Miller A.N."/>
            <person name="Grigoriev I.V."/>
            <person name="Debuchy R."/>
            <person name="Gladieux P."/>
            <person name="Thoren M.H."/>
            <person name="Johannesson H."/>
        </authorList>
    </citation>
    <scope>NUCLEOTIDE SEQUENCE</scope>
    <source>
        <strain evidence="2">CBS 757.83</strain>
    </source>
</reference>
<proteinExistence type="predicted"/>
<feature type="region of interest" description="Disordered" evidence="1">
    <location>
        <begin position="1"/>
        <end position="50"/>
    </location>
</feature>
<feature type="compositionally biased region" description="Basic and acidic residues" evidence="1">
    <location>
        <begin position="26"/>
        <end position="36"/>
    </location>
</feature>
<dbReference type="EMBL" id="MU863628">
    <property type="protein sequence ID" value="KAK4103642.1"/>
    <property type="molecule type" value="Genomic_DNA"/>
</dbReference>
<dbReference type="Proteomes" id="UP001305647">
    <property type="component" value="Unassembled WGS sequence"/>
</dbReference>